<sequence length="222" mass="24888">MGEVGTVTITPGAAWAWQSADWRKFWNYDSLFIWIKSMLAVPDIGYDEVAPYDAHSSDPTLEEWQRLNRRYFIRVIYDSETAGDVPVSGTINNIEIPTIGSSYEEEEKAVPADVETCLIDFTGAGFVSYIQAKIFANVGSAATEIRIYCDENLAFNQSFDHLNDLGVTATSPCVQLLKISADGICVVTFCMKFHFRRRFRLCMYNADDAQSVSAWVFPSLLG</sequence>
<reference evidence="1" key="1">
    <citation type="journal article" date="2014" name="Front. Microbiol.">
        <title>High frequency of phylogenetically diverse reductive dehalogenase-homologous genes in deep subseafloor sedimentary metagenomes.</title>
        <authorList>
            <person name="Kawai M."/>
            <person name="Futagami T."/>
            <person name="Toyoda A."/>
            <person name="Takaki Y."/>
            <person name="Nishi S."/>
            <person name="Hori S."/>
            <person name="Arai W."/>
            <person name="Tsubouchi T."/>
            <person name="Morono Y."/>
            <person name="Uchiyama I."/>
            <person name="Ito T."/>
            <person name="Fujiyama A."/>
            <person name="Inagaki F."/>
            <person name="Takami H."/>
        </authorList>
    </citation>
    <scope>NUCLEOTIDE SEQUENCE</scope>
    <source>
        <strain evidence="1">Expedition CK06-06</strain>
    </source>
</reference>
<proteinExistence type="predicted"/>
<protein>
    <submittedName>
        <fullName evidence="1">Uncharacterized protein</fullName>
    </submittedName>
</protein>
<dbReference type="AlphaFoldDB" id="X1T081"/>
<accession>X1T081</accession>
<name>X1T081_9ZZZZ</name>
<gene>
    <name evidence="1" type="ORF">S12H4_14893</name>
</gene>
<evidence type="ECO:0000313" key="1">
    <source>
        <dbReference type="EMBL" id="GAI84816.1"/>
    </source>
</evidence>
<dbReference type="EMBL" id="BARW01007121">
    <property type="protein sequence ID" value="GAI84816.1"/>
    <property type="molecule type" value="Genomic_DNA"/>
</dbReference>
<comment type="caution">
    <text evidence="1">The sequence shown here is derived from an EMBL/GenBank/DDBJ whole genome shotgun (WGS) entry which is preliminary data.</text>
</comment>
<organism evidence="1">
    <name type="scientific">marine sediment metagenome</name>
    <dbReference type="NCBI Taxonomy" id="412755"/>
    <lineage>
        <taxon>unclassified sequences</taxon>
        <taxon>metagenomes</taxon>
        <taxon>ecological metagenomes</taxon>
    </lineage>
</organism>